<accession>A0AAV6TAE7</accession>
<comment type="caution">
    <text evidence="1">The sequence shown here is derived from an EMBL/GenBank/DDBJ whole genome shotgun (WGS) entry which is preliminary data.</text>
</comment>
<dbReference type="AlphaFoldDB" id="A0AAV6TAE7"/>
<name>A0AAV6TAE7_SOLSE</name>
<evidence type="ECO:0000313" key="1">
    <source>
        <dbReference type="EMBL" id="KAG7525996.1"/>
    </source>
</evidence>
<dbReference type="Proteomes" id="UP000693946">
    <property type="component" value="Linkage Group LG1"/>
</dbReference>
<gene>
    <name evidence="1" type="ORF">JOB18_034869</name>
</gene>
<proteinExistence type="predicted"/>
<reference evidence="1 2" key="1">
    <citation type="journal article" date="2021" name="Sci. Rep.">
        <title>Chromosome anchoring in Senegalese sole (Solea senegalensis) reveals sex-associated markers and genome rearrangements in flatfish.</title>
        <authorList>
            <person name="Guerrero-Cozar I."/>
            <person name="Gomez-Garrido J."/>
            <person name="Berbel C."/>
            <person name="Martinez-Blanch J.F."/>
            <person name="Alioto T."/>
            <person name="Claros M.G."/>
            <person name="Gagnaire P.A."/>
            <person name="Manchado M."/>
        </authorList>
    </citation>
    <scope>NUCLEOTIDE SEQUENCE [LARGE SCALE GENOMIC DNA]</scope>
    <source>
        <strain evidence="1">Sse05_10M</strain>
    </source>
</reference>
<sequence length="112" mass="12670">MEAARRNWIFVEDEGAYMKGGEMETRVKKKLMKMRDEERRSRKGKTVEFPDPHGVNIMASAAYLCAADRMPTTLTAVPTALSQSWRLAGGSEGQRDWHRYTDNGTLKTCQGT</sequence>
<protein>
    <submittedName>
        <fullName evidence="1">Uncharacterized protein</fullName>
    </submittedName>
</protein>
<keyword evidence="2" id="KW-1185">Reference proteome</keyword>
<evidence type="ECO:0000313" key="2">
    <source>
        <dbReference type="Proteomes" id="UP000693946"/>
    </source>
</evidence>
<dbReference type="EMBL" id="JAGKHQ010000001">
    <property type="protein sequence ID" value="KAG7525996.1"/>
    <property type="molecule type" value="Genomic_DNA"/>
</dbReference>
<organism evidence="1 2">
    <name type="scientific">Solea senegalensis</name>
    <name type="common">Senegalese sole</name>
    <dbReference type="NCBI Taxonomy" id="28829"/>
    <lineage>
        <taxon>Eukaryota</taxon>
        <taxon>Metazoa</taxon>
        <taxon>Chordata</taxon>
        <taxon>Craniata</taxon>
        <taxon>Vertebrata</taxon>
        <taxon>Euteleostomi</taxon>
        <taxon>Actinopterygii</taxon>
        <taxon>Neopterygii</taxon>
        <taxon>Teleostei</taxon>
        <taxon>Neoteleostei</taxon>
        <taxon>Acanthomorphata</taxon>
        <taxon>Carangaria</taxon>
        <taxon>Pleuronectiformes</taxon>
        <taxon>Pleuronectoidei</taxon>
        <taxon>Soleidae</taxon>
        <taxon>Solea</taxon>
    </lineage>
</organism>